<sequence length="127" mass="13554">MDRRRAQGAGPGGPFLRSDGPGARLCRTACRPRQHAGRCAPEAVLVPVRLAGRPRPLPGPFRPPAPAHAPHAVFHRHPGTRPMGGLHGPGHGRDRRARGFARAPQGQLHEHGRLDAEPVAGGCPRRC</sequence>
<accession>A9U7B0</accession>
<dbReference type="AlphaFoldDB" id="A9U7B0"/>
<organism>
    <name type="scientific">Physcomitrium patens</name>
    <name type="common">Spreading-leaved earth moss</name>
    <name type="synonym">Physcomitrella patens</name>
    <dbReference type="NCBI Taxonomy" id="3218"/>
    <lineage>
        <taxon>Eukaryota</taxon>
        <taxon>Viridiplantae</taxon>
        <taxon>Streptophyta</taxon>
        <taxon>Embryophyta</taxon>
        <taxon>Bryophyta</taxon>
        <taxon>Bryophytina</taxon>
        <taxon>Bryopsida</taxon>
        <taxon>Funariidae</taxon>
        <taxon>Funariales</taxon>
        <taxon>Funariaceae</taxon>
        <taxon>Physcomitrium</taxon>
    </lineage>
</organism>
<reference evidence="2" key="1">
    <citation type="journal article" date="2008" name="Science">
        <title>The Physcomitrella genome reveals evolutionary insights into the conquest of land by plants.</title>
        <authorList>
            <person name="Rensing S."/>
            <person name="Lang D."/>
            <person name="Zimmer A."/>
            <person name="Terry A."/>
            <person name="Salamov A."/>
            <person name="Shapiro H."/>
            <person name="Nishiyama T."/>
            <person name="Perroud P.-F."/>
            <person name="Lindquist E."/>
            <person name="Kamisugi Y."/>
            <person name="Tanahashi T."/>
            <person name="Sakakibara K."/>
            <person name="Fujita T."/>
            <person name="Oishi K."/>
            <person name="Shin-I T."/>
            <person name="Kuroki Y."/>
            <person name="Toyoda A."/>
            <person name="Suzuki Y."/>
            <person name="Hashimoto A."/>
            <person name="Yamaguchi K."/>
            <person name="Sugano A."/>
            <person name="Kohara Y."/>
            <person name="Fujiyama A."/>
            <person name="Anterola A."/>
            <person name="Aoki S."/>
            <person name="Ashton N."/>
            <person name="Barbazuk W.B."/>
            <person name="Barker E."/>
            <person name="Bennetzen J."/>
            <person name="Bezanilla M."/>
            <person name="Blankenship R."/>
            <person name="Cho S.H."/>
            <person name="Dutcher S."/>
            <person name="Estelle M."/>
            <person name="Fawcett J.A."/>
            <person name="Gundlach H."/>
            <person name="Hanada K."/>
            <person name="Heyl A."/>
            <person name="Hicks K.A."/>
            <person name="Hugh J."/>
            <person name="Lohr M."/>
            <person name="Mayer K."/>
            <person name="Melkozernov A."/>
            <person name="Murata T."/>
            <person name="Nelson D."/>
            <person name="Pils B."/>
            <person name="Prigge M."/>
            <person name="Reiss B."/>
            <person name="Renner T."/>
            <person name="Rombauts S."/>
            <person name="Rushton P."/>
            <person name="Sanderfoot A."/>
            <person name="Schween G."/>
            <person name="Shiu S.-H."/>
            <person name="Stueber K."/>
            <person name="Theodoulou F.L."/>
            <person name="Tu H."/>
            <person name="Van de Peer Y."/>
            <person name="Verrier P.J."/>
            <person name="Waters E."/>
            <person name="Wood A."/>
            <person name="Yang L."/>
            <person name="Cove D."/>
            <person name="Cuming A."/>
            <person name="Hasebe M."/>
            <person name="Lucas S."/>
            <person name="Mishler D.B."/>
            <person name="Reski R."/>
            <person name="Grigoriev I."/>
            <person name="Quatrano R.S."/>
            <person name="Boore J.L."/>
        </authorList>
    </citation>
    <scope>NUCLEOTIDE SEQUENCE [LARGE SCALE GENOMIC DNA]</scope>
</reference>
<evidence type="ECO:0000256" key="1">
    <source>
        <dbReference type="SAM" id="MobiDB-lite"/>
    </source>
</evidence>
<proteinExistence type="predicted"/>
<dbReference type="EMBL" id="DS546416">
    <property type="protein sequence ID" value="EDQ48442.1"/>
    <property type="molecule type" value="Genomic_DNA"/>
</dbReference>
<feature type="region of interest" description="Disordered" evidence="1">
    <location>
        <begin position="1"/>
        <end position="23"/>
    </location>
</feature>
<feature type="region of interest" description="Disordered" evidence="1">
    <location>
        <begin position="56"/>
        <end position="110"/>
    </location>
</feature>
<evidence type="ECO:0000313" key="2">
    <source>
        <dbReference type="EMBL" id="EDQ48442.1"/>
    </source>
</evidence>
<name>A9U7B0_PHYPA</name>
<gene>
    <name evidence="2" type="ORF">PHYPADRAFT_103798</name>
</gene>
<protein>
    <submittedName>
        <fullName evidence="2">Predicted protein</fullName>
    </submittedName>
</protein>
<feature type="compositionally biased region" description="Pro residues" evidence="1">
    <location>
        <begin position="56"/>
        <end position="67"/>
    </location>
</feature>